<name>A0AAW1JTE1_SAPOF</name>
<protein>
    <recommendedName>
        <fullName evidence="1">DUF7912 domain-containing protein</fullName>
    </recommendedName>
</protein>
<dbReference type="InterPro" id="IPR003728">
    <property type="entry name" value="Ribosome_maturation_RimP"/>
</dbReference>
<dbReference type="AlphaFoldDB" id="A0AAW1JTE1"/>
<keyword evidence="3" id="KW-1185">Reference proteome</keyword>
<proteinExistence type="inferred from homology"/>
<dbReference type="EMBL" id="JBDFQZ010000007">
    <property type="protein sequence ID" value="KAK9707166.1"/>
    <property type="molecule type" value="Genomic_DNA"/>
</dbReference>
<gene>
    <name evidence="2" type="ORF">RND81_07G177000</name>
</gene>
<feature type="domain" description="DUF7912" evidence="1">
    <location>
        <begin position="211"/>
        <end position="300"/>
    </location>
</feature>
<sequence length="303" mass="34787">MKKLLTLLKNTITQKSLIQQFSLNYPTKSLFSSSFPLKTLLNPSQISPICTLHTSFPPNFSGVSSFAKFRSFSTSEFSNDTTEVDYETDRDLVIEEWEEEDDTEPEIGDGGAGGGIVLQNVPWGEKVLSIARDVLLQFGDDVKLYSFKTTPGGYIYIRLDKLTNEYGCPGIEEVENYSREYKKRLDEEGSKGQIPDDLALEVSSPGAERLLMVPDDLHRFKDFPMVVSYFEETDTQPKTQEKTRVFFLDSIETETEHCVWKLADVRENRDPASKGRPLNRKQRDWRLKLPYKMLKKVSLYLEF</sequence>
<evidence type="ECO:0000259" key="1">
    <source>
        <dbReference type="Pfam" id="PF25498"/>
    </source>
</evidence>
<dbReference type="InterPro" id="IPR057234">
    <property type="entry name" value="DUF7912"/>
</dbReference>
<dbReference type="PANTHER" id="PTHR34544:SF3">
    <property type="entry name" value="OS07G0155200 PROTEIN"/>
    <property type="match status" value="1"/>
</dbReference>
<evidence type="ECO:0000313" key="3">
    <source>
        <dbReference type="Proteomes" id="UP001443914"/>
    </source>
</evidence>
<dbReference type="GO" id="GO:0042274">
    <property type="term" value="P:ribosomal small subunit biogenesis"/>
    <property type="evidence" value="ECO:0007669"/>
    <property type="project" value="InterPro"/>
</dbReference>
<dbReference type="SUPFAM" id="SSF75420">
    <property type="entry name" value="YhbC-like, N-terminal domain"/>
    <property type="match status" value="1"/>
</dbReference>
<dbReference type="Proteomes" id="UP001443914">
    <property type="component" value="Unassembled WGS sequence"/>
</dbReference>
<accession>A0AAW1JTE1</accession>
<dbReference type="HAMAP" id="MF_01077">
    <property type="entry name" value="RimP"/>
    <property type="match status" value="1"/>
</dbReference>
<dbReference type="PANTHER" id="PTHR34544">
    <property type="entry name" value="OSJNBA0006B20.18 PROTEIN"/>
    <property type="match status" value="1"/>
</dbReference>
<reference evidence="2" key="1">
    <citation type="submission" date="2024-03" db="EMBL/GenBank/DDBJ databases">
        <title>WGS assembly of Saponaria officinalis var. Norfolk2.</title>
        <authorList>
            <person name="Jenkins J."/>
            <person name="Shu S."/>
            <person name="Grimwood J."/>
            <person name="Barry K."/>
            <person name="Goodstein D."/>
            <person name="Schmutz J."/>
            <person name="Leebens-Mack J."/>
            <person name="Osbourn A."/>
        </authorList>
    </citation>
    <scope>NUCLEOTIDE SEQUENCE [LARGE SCALE GENOMIC DNA]</scope>
    <source>
        <strain evidence="2">JIC</strain>
    </source>
</reference>
<dbReference type="InterPro" id="IPR035956">
    <property type="entry name" value="RimP_N_sf"/>
</dbReference>
<evidence type="ECO:0000313" key="2">
    <source>
        <dbReference type="EMBL" id="KAK9707166.1"/>
    </source>
</evidence>
<dbReference type="Pfam" id="PF25498">
    <property type="entry name" value="DUF7912"/>
    <property type="match status" value="1"/>
</dbReference>
<organism evidence="2 3">
    <name type="scientific">Saponaria officinalis</name>
    <name type="common">Common soapwort</name>
    <name type="synonym">Lychnis saponaria</name>
    <dbReference type="NCBI Taxonomy" id="3572"/>
    <lineage>
        <taxon>Eukaryota</taxon>
        <taxon>Viridiplantae</taxon>
        <taxon>Streptophyta</taxon>
        <taxon>Embryophyta</taxon>
        <taxon>Tracheophyta</taxon>
        <taxon>Spermatophyta</taxon>
        <taxon>Magnoliopsida</taxon>
        <taxon>eudicotyledons</taxon>
        <taxon>Gunneridae</taxon>
        <taxon>Pentapetalae</taxon>
        <taxon>Caryophyllales</taxon>
        <taxon>Caryophyllaceae</taxon>
        <taxon>Caryophylleae</taxon>
        <taxon>Saponaria</taxon>
    </lineage>
</organism>
<comment type="caution">
    <text evidence="2">The sequence shown here is derived from an EMBL/GenBank/DDBJ whole genome shotgun (WGS) entry which is preliminary data.</text>
</comment>